<dbReference type="RefSeq" id="WP_070048375.1">
    <property type="nucleotide sequence ID" value="NZ_CBCSDO010000001.1"/>
</dbReference>
<feature type="domain" description="RsdA/BaiN/AoA(So)-like Rossmann fold-like" evidence="4">
    <location>
        <begin position="5"/>
        <end position="413"/>
    </location>
</feature>
<dbReference type="SUPFAM" id="SSF160996">
    <property type="entry name" value="HI0933 insert domain-like"/>
    <property type="match status" value="1"/>
</dbReference>
<dbReference type="InterPro" id="IPR004792">
    <property type="entry name" value="BaiN-like"/>
</dbReference>
<dbReference type="InterPro" id="IPR023166">
    <property type="entry name" value="BaiN-like_dom_sf"/>
</dbReference>
<dbReference type="PANTHER" id="PTHR42887:SF2">
    <property type="entry name" value="OS12G0638800 PROTEIN"/>
    <property type="match status" value="1"/>
</dbReference>
<dbReference type="Gene3D" id="2.40.30.10">
    <property type="entry name" value="Translation factors"/>
    <property type="match status" value="1"/>
</dbReference>
<dbReference type="NCBIfam" id="TIGR00275">
    <property type="entry name" value="aminoacetone oxidase family FAD-binding enzyme"/>
    <property type="match status" value="1"/>
</dbReference>
<evidence type="ECO:0000313" key="7">
    <source>
        <dbReference type="Proteomes" id="UP000242258"/>
    </source>
</evidence>
<evidence type="ECO:0008006" key="8">
    <source>
        <dbReference type="Google" id="ProtNLM"/>
    </source>
</evidence>
<keyword evidence="7" id="KW-1185">Reference proteome</keyword>
<dbReference type="Gene3D" id="3.50.50.60">
    <property type="entry name" value="FAD/NAD(P)-binding domain"/>
    <property type="match status" value="1"/>
</dbReference>
<evidence type="ECO:0000256" key="2">
    <source>
        <dbReference type="ARBA" id="ARBA00022630"/>
    </source>
</evidence>
<proteinExistence type="predicted"/>
<organism evidence="6 7">
    <name type="scientific">Rheinheimera salexigens</name>
    <dbReference type="NCBI Taxonomy" id="1628148"/>
    <lineage>
        <taxon>Bacteria</taxon>
        <taxon>Pseudomonadati</taxon>
        <taxon>Pseudomonadota</taxon>
        <taxon>Gammaproteobacteria</taxon>
        <taxon>Chromatiales</taxon>
        <taxon>Chromatiaceae</taxon>
        <taxon>Rheinheimera</taxon>
    </lineage>
</organism>
<evidence type="ECO:0000259" key="5">
    <source>
        <dbReference type="Pfam" id="PF22780"/>
    </source>
</evidence>
<accession>A0A1E7Q3U5</accession>
<dbReference type="Pfam" id="PF03486">
    <property type="entry name" value="HI0933_like"/>
    <property type="match status" value="1"/>
</dbReference>
<sequence length="415" mass="45455">MQQWDVIIIGAGAAGLMCAIEAGKRGRKVLVLDNGKRVGRKILMSGGGRCNFTNMYTSPENFLSQNKHFCKSALSRYTQWDFLALVQKHNVPYHEKTLGQLFCDDSAKDIVQMLMTEAKAAGVQIATQQHIQHVIQASTSSGTGTENENETETNGKADYKAGYIVKTPELSRHCHSLVVASGGLSLPNLGATAFGFQLAEQFGLNVLPLRAALVPVTWQPADKAIFEEISGVSLPVTVEANGTVFPEDMLFTHRGLSGPAILQISSYWQPGDDITVNMSPQTDISEFLTTQQQAHPEQELKTALSKLLPKRLVEKLLEMQVITNQPLKALNNKSMQNIANSLHGYIFKPNGTEGYRTAEVTIGGVDTNELSSKTMAAKQHDNLYFIGEVVDVTGWLGGYNFQWAWASGWVAGQYC</sequence>
<dbReference type="Proteomes" id="UP000242258">
    <property type="component" value="Unassembled WGS sequence"/>
</dbReference>
<keyword evidence="2" id="KW-0285">Flavoprotein</keyword>
<keyword evidence="3" id="KW-0274">FAD</keyword>
<dbReference type="STRING" id="1628148.BI198_03935"/>
<dbReference type="OrthoDB" id="9773233at2"/>
<dbReference type="AlphaFoldDB" id="A0A1E7Q3U5"/>
<dbReference type="Gene3D" id="1.10.8.260">
    <property type="entry name" value="HI0933 insert domain-like"/>
    <property type="match status" value="1"/>
</dbReference>
<name>A0A1E7Q3U5_9GAMM</name>
<protein>
    <recommendedName>
        <fullName evidence="8">Flavoprotein</fullName>
    </recommendedName>
</protein>
<comment type="cofactor">
    <cofactor evidence="1">
        <name>FAD</name>
        <dbReference type="ChEBI" id="CHEBI:57692"/>
    </cofactor>
</comment>
<dbReference type="EMBL" id="MKEK01000001">
    <property type="protein sequence ID" value="OEY68809.1"/>
    <property type="molecule type" value="Genomic_DNA"/>
</dbReference>
<dbReference type="InterPro" id="IPR057661">
    <property type="entry name" value="RsdA/BaiN/AoA(So)_Rossmann"/>
</dbReference>
<evidence type="ECO:0000256" key="1">
    <source>
        <dbReference type="ARBA" id="ARBA00001974"/>
    </source>
</evidence>
<comment type="caution">
    <text evidence="6">The sequence shown here is derived from an EMBL/GenBank/DDBJ whole genome shotgun (WGS) entry which is preliminary data.</text>
</comment>
<evidence type="ECO:0000259" key="4">
    <source>
        <dbReference type="Pfam" id="PF03486"/>
    </source>
</evidence>
<feature type="domain" description="RsdA/BaiN/AoA(So)-like insert" evidence="5">
    <location>
        <begin position="210"/>
        <end position="360"/>
    </location>
</feature>
<dbReference type="InterPro" id="IPR055178">
    <property type="entry name" value="RsdA/BaiN/AoA(So)-like_dom"/>
</dbReference>
<dbReference type="Pfam" id="PF22780">
    <property type="entry name" value="HI0933_like_1st"/>
    <property type="match status" value="1"/>
</dbReference>
<dbReference type="SUPFAM" id="SSF51905">
    <property type="entry name" value="FAD/NAD(P)-binding domain"/>
    <property type="match status" value="1"/>
</dbReference>
<evidence type="ECO:0000313" key="6">
    <source>
        <dbReference type="EMBL" id="OEY68809.1"/>
    </source>
</evidence>
<dbReference type="PANTHER" id="PTHR42887">
    <property type="entry name" value="OS12G0638800 PROTEIN"/>
    <property type="match status" value="1"/>
</dbReference>
<evidence type="ECO:0000256" key="3">
    <source>
        <dbReference type="ARBA" id="ARBA00022827"/>
    </source>
</evidence>
<gene>
    <name evidence="6" type="ORF">BI198_03935</name>
</gene>
<dbReference type="InterPro" id="IPR036188">
    <property type="entry name" value="FAD/NAD-bd_sf"/>
</dbReference>
<reference evidence="7" key="1">
    <citation type="submission" date="2016-09" db="EMBL/GenBank/DDBJ databases">
        <authorList>
            <person name="Wan X."/>
            <person name="Hou S."/>
        </authorList>
    </citation>
    <scope>NUCLEOTIDE SEQUENCE [LARGE SCALE GENOMIC DNA]</scope>
    <source>
        <strain evidence="7">KH87</strain>
    </source>
</reference>